<dbReference type="AlphaFoldDB" id="A0AAD5QBR5"/>
<evidence type="ECO:0000313" key="8">
    <source>
        <dbReference type="Proteomes" id="UP001209570"/>
    </source>
</evidence>
<evidence type="ECO:0000313" key="7">
    <source>
        <dbReference type="EMBL" id="KAJ0402931.1"/>
    </source>
</evidence>
<dbReference type="Gene3D" id="3.20.20.80">
    <property type="entry name" value="Glycosidases"/>
    <property type="match status" value="1"/>
</dbReference>
<feature type="domain" description="Glycoside hydrolase family 5" evidence="6">
    <location>
        <begin position="116"/>
        <end position="291"/>
    </location>
</feature>
<dbReference type="SUPFAM" id="SSF51445">
    <property type="entry name" value="(Trans)glycosidases"/>
    <property type="match status" value="1"/>
</dbReference>
<accession>A0AAD5QBR5</accession>
<dbReference type="EMBL" id="JAKCXM010000092">
    <property type="protein sequence ID" value="KAJ0402931.1"/>
    <property type="molecule type" value="Genomic_DNA"/>
</dbReference>
<organism evidence="7 8">
    <name type="scientific">Pythium insidiosum</name>
    <name type="common">Pythiosis disease agent</name>
    <dbReference type="NCBI Taxonomy" id="114742"/>
    <lineage>
        <taxon>Eukaryota</taxon>
        <taxon>Sar</taxon>
        <taxon>Stramenopiles</taxon>
        <taxon>Oomycota</taxon>
        <taxon>Peronosporomycetes</taxon>
        <taxon>Pythiales</taxon>
        <taxon>Pythiaceae</taxon>
        <taxon>Pythium</taxon>
    </lineage>
</organism>
<comment type="similarity">
    <text evidence="1 4">Belongs to the glycosyl hydrolase 5 (cellulase A) family.</text>
</comment>
<keyword evidence="8" id="KW-1185">Reference proteome</keyword>
<gene>
    <name evidence="7" type="ORF">P43SY_005916</name>
</gene>
<keyword evidence="3 4" id="KW-0326">Glycosidase</keyword>
<evidence type="ECO:0000256" key="3">
    <source>
        <dbReference type="ARBA" id="ARBA00023295"/>
    </source>
</evidence>
<evidence type="ECO:0000256" key="2">
    <source>
        <dbReference type="ARBA" id="ARBA00022801"/>
    </source>
</evidence>
<evidence type="ECO:0000256" key="4">
    <source>
        <dbReference type="RuleBase" id="RU361153"/>
    </source>
</evidence>
<dbReference type="InterPro" id="IPR017853">
    <property type="entry name" value="GH"/>
</dbReference>
<dbReference type="GO" id="GO:0000272">
    <property type="term" value="P:polysaccharide catabolic process"/>
    <property type="evidence" value="ECO:0007669"/>
    <property type="project" value="InterPro"/>
</dbReference>
<dbReference type="Pfam" id="PF00150">
    <property type="entry name" value="Cellulase"/>
    <property type="match status" value="1"/>
</dbReference>
<dbReference type="Proteomes" id="UP001209570">
    <property type="component" value="Unassembled WGS sequence"/>
</dbReference>
<proteinExistence type="inferred from homology"/>
<keyword evidence="2 4" id="KW-0378">Hydrolase</keyword>
<evidence type="ECO:0000256" key="5">
    <source>
        <dbReference type="SAM" id="MobiDB-lite"/>
    </source>
</evidence>
<comment type="caution">
    <text evidence="7">The sequence shown here is derived from an EMBL/GenBank/DDBJ whole genome shotgun (WGS) entry which is preliminary data.</text>
</comment>
<dbReference type="PANTHER" id="PTHR31308:SF5">
    <property type="entry name" value="ERGOSTERYL-BETA-GLUCOSIDASE"/>
    <property type="match status" value="1"/>
</dbReference>
<dbReference type="InterPro" id="IPR001547">
    <property type="entry name" value="Glyco_hydro_5"/>
</dbReference>
<dbReference type="PANTHER" id="PTHR31308">
    <property type="match status" value="1"/>
</dbReference>
<evidence type="ECO:0000256" key="1">
    <source>
        <dbReference type="ARBA" id="ARBA00005641"/>
    </source>
</evidence>
<protein>
    <recommendedName>
        <fullName evidence="6">Glycoside hydrolase family 5 domain-containing protein</fullName>
    </recommendedName>
</protein>
<dbReference type="GO" id="GO:0008422">
    <property type="term" value="F:beta-glucosidase activity"/>
    <property type="evidence" value="ECO:0007669"/>
    <property type="project" value="TreeGrafter"/>
</dbReference>
<sequence length="370" mass="41064">MTTPLGSHRLSVEARQSTSSAHGRPSLSQLAPPHVYHSTGAAQVFSGGLAIRHGHFVDTHGRVALLRGVNLGGSSKLPDGHVPGDPAQQSKFFDDAPHVSFVNRPFPLEEADIHFARLQRWGLTFVRFIVTWEAIEHAGPGQYDRSYLTYVRALLEKASEYGILIYIDPHQDVWSRFTGGDGAPLWTLECLGLEPRHFEATKSALCMETCGLPPTEFPKMIWPTNYFKYATATMFTLFWGGQRFAPKCHVNGVQVQEFLQSHFIDAMAELAQALVGLKNIVGFGPMNEPSAGYIGVEDLSKCFHDNELRYDLAPTPFQGMCLADGIAQTVASWSNVKTTLAKFTQMNLTRPRASMMQPHVRCSLSLDRMQ</sequence>
<dbReference type="InterPro" id="IPR052066">
    <property type="entry name" value="Glycosphingolipid_Hydrolases"/>
</dbReference>
<evidence type="ECO:0000259" key="6">
    <source>
        <dbReference type="Pfam" id="PF00150"/>
    </source>
</evidence>
<feature type="compositionally biased region" description="Polar residues" evidence="5">
    <location>
        <begin position="14"/>
        <end position="29"/>
    </location>
</feature>
<feature type="region of interest" description="Disordered" evidence="5">
    <location>
        <begin position="1"/>
        <end position="33"/>
    </location>
</feature>
<name>A0AAD5QBR5_PYTIN</name>
<reference evidence="7" key="1">
    <citation type="submission" date="2021-12" db="EMBL/GenBank/DDBJ databases">
        <title>Prjna785345.</title>
        <authorList>
            <person name="Rujirawat T."/>
            <person name="Krajaejun T."/>
        </authorList>
    </citation>
    <scope>NUCLEOTIDE SEQUENCE</scope>
    <source>
        <strain evidence="7">Pi057C3</strain>
    </source>
</reference>